<protein>
    <recommendedName>
        <fullName evidence="2">Amidohydrolase-related domain-containing protein</fullName>
    </recommendedName>
</protein>
<dbReference type="InterPro" id="IPR032466">
    <property type="entry name" value="Metal_Hydrolase"/>
</dbReference>
<dbReference type="InterPro" id="IPR032465">
    <property type="entry name" value="ACMSD"/>
</dbReference>
<dbReference type="Gene3D" id="3.20.20.140">
    <property type="entry name" value="Metal-dependent hydrolases"/>
    <property type="match status" value="1"/>
</dbReference>
<dbReference type="SUPFAM" id="SSF51556">
    <property type="entry name" value="Metallo-dependent hydrolases"/>
    <property type="match status" value="1"/>
</dbReference>
<dbReference type="AlphaFoldDB" id="A0A381TWQ1"/>
<dbReference type="PANTHER" id="PTHR21240:SF28">
    <property type="entry name" value="ISO-OROTATE DECARBOXYLASE (EUROFUNG)"/>
    <property type="match status" value="1"/>
</dbReference>
<proteinExistence type="predicted"/>
<evidence type="ECO:0000256" key="1">
    <source>
        <dbReference type="ARBA" id="ARBA00023239"/>
    </source>
</evidence>
<feature type="domain" description="Amidohydrolase-related" evidence="2">
    <location>
        <begin position="9"/>
        <end position="308"/>
    </location>
</feature>
<dbReference type="EMBL" id="UINC01005222">
    <property type="protein sequence ID" value="SVA19908.1"/>
    <property type="molecule type" value="Genomic_DNA"/>
</dbReference>
<organism evidence="3">
    <name type="scientific">marine metagenome</name>
    <dbReference type="NCBI Taxonomy" id="408172"/>
    <lineage>
        <taxon>unclassified sequences</taxon>
        <taxon>metagenomes</taxon>
        <taxon>ecological metagenomes</taxon>
    </lineage>
</organism>
<dbReference type="GO" id="GO:0016787">
    <property type="term" value="F:hydrolase activity"/>
    <property type="evidence" value="ECO:0007669"/>
    <property type="project" value="InterPro"/>
</dbReference>
<reference evidence="3" key="1">
    <citation type="submission" date="2018-05" db="EMBL/GenBank/DDBJ databases">
        <authorList>
            <person name="Lanie J.A."/>
            <person name="Ng W.-L."/>
            <person name="Kazmierczak K.M."/>
            <person name="Andrzejewski T.M."/>
            <person name="Davidsen T.M."/>
            <person name="Wayne K.J."/>
            <person name="Tettelin H."/>
            <person name="Glass J.I."/>
            <person name="Rusch D."/>
            <person name="Podicherti R."/>
            <person name="Tsui H.-C.T."/>
            <person name="Winkler M.E."/>
        </authorList>
    </citation>
    <scope>NUCLEOTIDE SEQUENCE</scope>
</reference>
<evidence type="ECO:0000313" key="3">
    <source>
        <dbReference type="EMBL" id="SVA19908.1"/>
    </source>
</evidence>
<accession>A0A381TWQ1</accession>
<dbReference type="GO" id="GO:0005737">
    <property type="term" value="C:cytoplasm"/>
    <property type="evidence" value="ECO:0007669"/>
    <property type="project" value="TreeGrafter"/>
</dbReference>
<gene>
    <name evidence="3" type="ORF">METZ01_LOCUS72762</name>
</gene>
<dbReference type="InterPro" id="IPR006680">
    <property type="entry name" value="Amidohydro-rel"/>
</dbReference>
<dbReference type="PANTHER" id="PTHR21240">
    <property type="entry name" value="2-AMINO-3-CARBOXYLMUCONATE-6-SEMIALDEHYDE DECARBOXYLASE"/>
    <property type="match status" value="1"/>
</dbReference>
<keyword evidence="1" id="KW-0456">Lyase</keyword>
<dbReference type="GO" id="GO:0016831">
    <property type="term" value="F:carboxy-lyase activity"/>
    <property type="evidence" value="ECO:0007669"/>
    <property type="project" value="InterPro"/>
</dbReference>
<name>A0A381TWQ1_9ZZZZ</name>
<sequence length="329" mass="36477">MSLNSADTIDVHAHAVLEATMGAAGPHGPELSHDELPVFRVGQYELHGVRYRDSVFMEPDLRIAAMDKAGIDYQILSPNPLTYFHFIEETDALQFCRIHNDALADMTALYPDRLGAFAAVPMQNIDYAIAETERAVTELGFLGPYIGTDFGMSLNDPALDRLYERLTELNVPLFIHPAPANIDGPSGDKNLQQFDLDIIVGFAASETIAVCTLIYGGVLERFPQLDVCLSHGGGFSGYAFGRMALAAKKRPWATGSLKQDGAFEELLHRLWFDVHVHSDEALEFLKKQVNVDHLVFGTNFAGWDQQQHNVRTEAGLYTDNARRLLRALS</sequence>
<evidence type="ECO:0000259" key="2">
    <source>
        <dbReference type="Pfam" id="PF04909"/>
    </source>
</evidence>
<dbReference type="Pfam" id="PF04909">
    <property type="entry name" value="Amidohydro_2"/>
    <property type="match status" value="1"/>
</dbReference>
<dbReference type="GO" id="GO:0019748">
    <property type="term" value="P:secondary metabolic process"/>
    <property type="evidence" value="ECO:0007669"/>
    <property type="project" value="TreeGrafter"/>
</dbReference>